<name>A0AAV3WQU7_9LACT</name>
<evidence type="ECO:0000313" key="3">
    <source>
        <dbReference type="Proteomes" id="UP000887127"/>
    </source>
</evidence>
<keyword evidence="1" id="KW-0472">Membrane</keyword>
<proteinExistence type="predicted"/>
<feature type="transmembrane region" description="Helical" evidence="1">
    <location>
        <begin position="111"/>
        <end position="129"/>
    </location>
</feature>
<sequence length="170" mass="20179">MITIYKVTYRSYFIFLITIIFFSLILYLSFVFFFTNPELDTGAITETSYGTRYAIEIIINNLKNFSQYFFFFFISPLLIIIDLCNLVYQVWLGINVYGGENTFLLLYRHGIIEFPNMILYVFLSLKCMLIFYKKFNMNDVFCFIKLNYKLYIFSIVNVVLAGIIEGMITF</sequence>
<feature type="transmembrane region" description="Helical" evidence="1">
    <location>
        <begin position="68"/>
        <end position="91"/>
    </location>
</feature>
<gene>
    <name evidence="2" type="ORF">M132T_17520</name>
</gene>
<dbReference type="AlphaFoldDB" id="A0AAV3WQU7"/>
<dbReference type="EMBL" id="BKBI01000011">
    <property type="protein sequence ID" value="GEQ36244.1"/>
    <property type="molecule type" value="Genomic_DNA"/>
</dbReference>
<organism evidence="2 3">
    <name type="scientific">Marinilactibacillus psychrotolerans</name>
    <dbReference type="NCBI Taxonomy" id="191770"/>
    <lineage>
        <taxon>Bacteria</taxon>
        <taxon>Bacillati</taxon>
        <taxon>Bacillota</taxon>
        <taxon>Bacilli</taxon>
        <taxon>Lactobacillales</taxon>
        <taxon>Carnobacteriaceae</taxon>
        <taxon>Marinilactibacillus</taxon>
    </lineage>
</organism>
<evidence type="ECO:0008006" key="4">
    <source>
        <dbReference type="Google" id="ProtNLM"/>
    </source>
</evidence>
<reference evidence="2" key="1">
    <citation type="submission" date="2019-08" db="EMBL/GenBank/DDBJ databases">
        <title>Marinilactibacillus psychrotolerans M13-2T whole genome sequencing project.</title>
        <authorList>
            <person name="Ishikawa M."/>
            <person name="Suzuki T."/>
            <person name="Matsutani M."/>
        </authorList>
    </citation>
    <scope>NUCLEOTIDE SEQUENCE</scope>
    <source>
        <strain evidence="2">M13-2T</strain>
    </source>
</reference>
<feature type="transmembrane region" description="Helical" evidence="1">
    <location>
        <begin position="150"/>
        <end position="168"/>
    </location>
</feature>
<protein>
    <recommendedName>
        <fullName evidence="4">DUF5658 domain-containing protein</fullName>
    </recommendedName>
</protein>
<keyword evidence="1" id="KW-1133">Transmembrane helix</keyword>
<comment type="caution">
    <text evidence="2">The sequence shown here is derived from an EMBL/GenBank/DDBJ whole genome shotgun (WGS) entry which is preliminary data.</text>
</comment>
<feature type="transmembrane region" description="Helical" evidence="1">
    <location>
        <begin position="12"/>
        <end position="34"/>
    </location>
</feature>
<evidence type="ECO:0000313" key="2">
    <source>
        <dbReference type="EMBL" id="GEQ36244.1"/>
    </source>
</evidence>
<keyword evidence="1" id="KW-0812">Transmembrane</keyword>
<evidence type="ECO:0000256" key="1">
    <source>
        <dbReference type="SAM" id="Phobius"/>
    </source>
</evidence>
<accession>A0AAV3WQU7</accession>
<dbReference type="Proteomes" id="UP000887127">
    <property type="component" value="Unassembled WGS sequence"/>
</dbReference>